<dbReference type="Gene3D" id="3.40.50.1820">
    <property type="entry name" value="alpha/beta hydrolase"/>
    <property type="match status" value="1"/>
</dbReference>
<keyword evidence="3" id="KW-1185">Reference proteome</keyword>
<dbReference type="PANTHER" id="PTHR43798">
    <property type="entry name" value="MONOACYLGLYCEROL LIPASE"/>
    <property type="match status" value="1"/>
</dbReference>
<dbReference type="SUPFAM" id="SSF53474">
    <property type="entry name" value="alpha/beta-Hydrolases"/>
    <property type="match status" value="1"/>
</dbReference>
<sequence length="327" mass="37218">MRSNEAQGKEKGDSQPTDLADQLLLDWVPWQFQSQYGFTLRGQHTRPRGLPVVHFIHGNSYSGLTYLPLLQALYPYFDIFLHDAQGHGDSDEGGRFVGWNESAELAVEVAARIVKPTYGAVPVIGMGHSFGGILTLLMSQLQPHLFDRLILLDPILFPRRMLLPMRVLSGLHLYQLNPYAKRARKRRSVWPDEATAYAGLHQRGMFKGWQDDALRAYVKHAMHQGADGQWQLKCSPDREAEIFSSYARGLWPYISKRLAVPTDVWAGLQTYPFVRGSLQRWQRMTDRVTLHWLEGGHCFMQEDPQRTANQVLAALTALIKPEPVVTE</sequence>
<feature type="domain" description="AB hydrolase-1" evidence="1">
    <location>
        <begin position="55"/>
        <end position="309"/>
    </location>
</feature>
<proteinExistence type="predicted"/>
<dbReference type="PANTHER" id="PTHR43798:SF33">
    <property type="entry name" value="HYDROLASE, PUTATIVE (AFU_ORTHOLOGUE AFUA_2G14860)-RELATED"/>
    <property type="match status" value="1"/>
</dbReference>
<evidence type="ECO:0000313" key="3">
    <source>
        <dbReference type="Proteomes" id="UP000287410"/>
    </source>
</evidence>
<dbReference type="InterPro" id="IPR029058">
    <property type="entry name" value="AB_hydrolase_fold"/>
</dbReference>
<dbReference type="Pfam" id="PF12697">
    <property type="entry name" value="Abhydrolase_6"/>
    <property type="match status" value="1"/>
</dbReference>
<dbReference type="InterPro" id="IPR000073">
    <property type="entry name" value="AB_hydrolase_1"/>
</dbReference>
<gene>
    <name evidence="2" type="ORF">CWE12_10080</name>
</gene>
<comment type="caution">
    <text evidence="2">The sequence shown here is derived from an EMBL/GenBank/DDBJ whole genome shotgun (WGS) entry which is preliminary data.</text>
</comment>
<organism evidence="2 3">
    <name type="scientific">Aliidiomarina sedimenti</name>
    <dbReference type="NCBI Taxonomy" id="1933879"/>
    <lineage>
        <taxon>Bacteria</taxon>
        <taxon>Pseudomonadati</taxon>
        <taxon>Pseudomonadota</taxon>
        <taxon>Gammaproteobacteria</taxon>
        <taxon>Alteromonadales</taxon>
        <taxon>Idiomarinaceae</taxon>
        <taxon>Aliidiomarina</taxon>
    </lineage>
</organism>
<keyword evidence="2" id="KW-0378">Hydrolase</keyword>
<evidence type="ECO:0000313" key="2">
    <source>
        <dbReference type="EMBL" id="RUO29321.1"/>
    </source>
</evidence>
<name>A0ABY0BYK0_9GAMM</name>
<dbReference type="RefSeq" id="WP_126789586.1">
    <property type="nucleotide sequence ID" value="NZ_PIPN01000004.1"/>
</dbReference>
<dbReference type="Proteomes" id="UP000287410">
    <property type="component" value="Unassembled WGS sequence"/>
</dbReference>
<dbReference type="InterPro" id="IPR050266">
    <property type="entry name" value="AB_hydrolase_sf"/>
</dbReference>
<protein>
    <submittedName>
        <fullName evidence="2">Alpha/beta hydrolase</fullName>
    </submittedName>
</protein>
<dbReference type="EMBL" id="PIPN01000004">
    <property type="protein sequence ID" value="RUO29321.1"/>
    <property type="molecule type" value="Genomic_DNA"/>
</dbReference>
<dbReference type="GO" id="GO:0016787">
    <property type="term" value="F:hydrolase activity"/>
    <property type="evidence" value="ECO:0007669"/>
    <property type="project" value="UniProtKB-KW"/>
</dbReference>
<accession>A0ABY0BYK0</accession>
<reference evidence="2 3" key="1">
    <citation type="journal article" date="2018" name="Front. Microbiol.">
        <title>Genome-Based Analysis Reveals the Taxonomy and Diversity of the Family Idiomarinaceae.</title>
        <authorList>
            <person name="Liu Y."/>
            <person name="Lai Q."/>
            <person name="Shao Z."/>
        </authorList>
    </citation>
    <scope>NUCLEOTIDE SEQUENCE [LARGE SCALE GENOMIC DNA]</scope>
    <source>
        <strain evidence="2 3">GBSy1</strain>
    </source>
</reference>
<evidence type="ECO:0000259" key="1">
    <source>
        <dbReference type="Pfam" id="PF12697"/>
    </source>
</evidence>